<evidence type="ECO:0000313" key="2">
    <source>
        <dbReference type="Proteomes" id="UP000190027"/>
    </source>
</evidence>
<accession>A0A1T4WL64</accession>
<organism evidence="1 2">
    <name type="scientific">Paucidesulfovibrio gracilis DSM 16080</name>
    <dbReference type="NCBI Taxonomy" id="1121449"/>
    <lineage>
        <taxon>Bacteria</taxon>
        <taxon>Pseudomonadati</taxon>
        <taxon>Thermodesulfobacteriota</taxon>
        <taxon>Desulfovibrionia</taxon>
        <taxon>Desulfovibrionales</taxon>
        <taxon>Desulfovibrionaceae</taxon>
        <taxon>Paucidesulfovibrio</taxon>
    </lineage>
</organism>
<name>A0A1T4WL64_9BACT</name>
<dbReference type="RefSeq" id="WP_144019186.1">
    <property type="nucleotide sequence ID" value="NZ_FUYC01000003.1"/>
</dbReference>
<dbReference type="InterPro" id="IPR011990">
    <property type="entry name" value="TPR-like_helical_dom_sf"/>
</dbReference>
<gene>
    <name evidence="1" type="ORF">SAMN02745704_01084</name>
</gene>
<evidence type="ECO:0000313" key="1">
    <source>
        <dbReference type="EMBL" id="SKA78090.1"/>
    </source>
</evidence>
<dbReference type="Gene3D" id="1.25.40.10">
    <property type="entry name" value="Tetratricopeptide repeat domain"/>
    <property type="match status" value="1"/>
</dbReference>
<protein>
    <recommendedName>
        <fullName evidence="3">Tetratricopeptide repeat-containing protein</fullName>
    </recommendedName>
</protein>
<dbReference type="OrthoDB" id="9832669at2"/>
<dbReference type="Proteomes" id="UP000190027">
    <property type="component" value="Unassembled WGS sequence"/>
</dbReference>
<sequence length="183" mass="20397">MLGKLWKKLSTPPSSQVGKRNLERAWRAQIRGDMDKAREYNNAAAQAFLSMLDHDKTNGKRTFPARLAAAGITLLRTGNAQDAAPLLREAIQRQNVLFAAYPWAGLAFAHQGEQKTALEYWNNFSAIQAKQPVLGKIVQAQCIELQSDEISLAEAATAIEQGILQQDLADHREGKQFWLLDKL</sequence>
<keyword evidence="2" id="KW-1185">Reference proteome</keyword>
<dbReference type="EMBL" id="FUYC01000003">
    <property type="protein sequence ID" value="SKA78090.1"/>
    <property type="molecule type" value="Genomic_DNA"/>
</dbReference>
<dbReference type="SUPFAM" id="SSF48452">
    <property type="entry name" value="TPR-like"/>
    <property type="match status" value="1"/>
</dbReference>
<evidence type="ECO:0008006" key="3">
    <source>
        <dbReference type="Google" id="ProtNLM"/>
    </source>
</evidence>
<dbReference type="AlphaFoldDB" id="A0A1T4WL64"/>
<proteinExistence type="predicted"/>
<dbReference type="STRING" id="1121449.SAMN02745704_01084"/>
<reference evidence="1 2" key="1">
    <citation type="submission" date="2017-02" db="EMBL/GenBank/DDBJ databases">
        <authorList>
            <person name="Peterson S.W."/>
        </authorList>
    </citation>
    <scope>NUCLEOTIDE SEQUENCE [LARGE SCALE GENOMIC DNA]</scope>
    <source>
        <strain evidence="1 2">DSM 16080</strain>
    </source>
</reference>